<comment type="similarity">
    <text evidence="4 17">Belongs to the MurCDEF family.</text>
</comment>
<keyword evidence="22" id="KW-1185">Reference proteome</keyword>
<proteinExistence type="inferred from homology"/>
<dbReference type="InterPro" id="IPR036615">
    <property type="entry name" value="Mur_ligase_C_dom_sf"/>
</dbReference>
<protein>
    <recommendedName>
        <fullName evidence="6 17">UDP-N-acetylmuramoylalanine--D-glutamate ligase</fullName>
        <ecNumber evidence="5 17">6.3.2.9</ecNumber>
    </recommendedName>
    <alternativeName>
        <fullName evidence="15 17">D-glutamic acid-adding enzyme</fullName>
    </alternativeName>
    <alternativeName>
        <fullName evidence="14 17">UDP-N-acetylmuramoyl-L-alanyl-D-glutamate synthetase</fullName>
    </alternativeName>
</protein>
<dbReference type="GO" id="GO:0005737">
    <property type="term" value="C:cytoplasm"/>
    <property type="evidence" value="ECO:0007669"/>
    <property type="project" value="UniProtKB-SubCell"/>
</dbReference>
<evidence type="ECO:0000256" key="1">
    <source>
        <dbReference type="ARBA" id="ARBA00002734"/>
    </source>
</evidence>
<keyword evidence="10 17" id="KW-0067">ATP-binding</keyword>
<evidence type="ECO:0000256" key="7">
    <source>
        <dbReference type="ARBA" id="ARBA00022490"/>
    </source>
</evidence>
<evidence type="ECO:0000256" key="15">
    <source>
        <dbReference type="ARBA" id="ARBA00032324"/>
    </source>
</evidence>
<evidence type="ECO:0000256" key="8">
    <source>
        <dbReference type="ARBA" id="ARBA00022598"/>
    </source>
</evidence>
<evidence type="ECO:0000259" key="19">
    <source>
        <dbReference type="Pfam" id="PF02875"/>
    </source>
</evidence>
<dbReference type="AlphaFoldDB" id="A0A1H1BK40"/>
<name>A0A1H1BK40_9LACT</name>
<feature type="binding site" evidence="17">
    <location>
        <begin position="119"/>
        <end position="125"/>
    </location>
    <ligand>
        <name>ATP</name>
        <dbReference type="ChEBI" id="CHEBI:30616"/>
    </ligand>
</feature>
<dbReference type="InterPro" id="IPR013221">
    <property type="entry name" value="Mur_ligase_cen"/>
</dbReference>
<evidence type="ECO:0000256" key="5">
    <source>
        <dbReference type="ARBA" id="ARBA00012212"/>
    </source>
</evidence>
<dbReference type="GO" id="GO:0008360">
    <property type="term" value="P:regulation of cell shape"/>
    <property type="evidence" value="ECO:0007669"/>
    <property type="project" value="UniProtKB-KW"/>
</dbReference>
<organism evidence="21 22">
    <name type="scientific">Carnobacterium viridans</name>
    <dbReference type="NCBI Taxonomy" id="174587"/>
    <lineage>
        <taxon>Bacteria</taxon>
        <taxon>Bacillati</taxon>
        <taxon>Bacillota</taxon>
        <taxon>Bacilli</taxon>
        <taxon>Lactobacillales</taxon>
        <taxon>Carnobacteriaceae</taxon>
        <taxon>Carnobacterium</taxon>
    </lineage>
</organism>
<evidence type="ECO:0000256" key="10">
    <source>
        <dbReference type="ARBA" id="ARBA00022840"/>
    </source>
</evidence>
<dbReference type="InterPro" id="IPR005762">
    <property type="entry name" value="MurD"/>
</dbReference>
<keyword evidence="17 18" id="KW-0132">Cell division</keyword>
<dbReference type="SUPFAM" id="SSF53623">
    <property type="entry name" value="MurD-like peptide ligases, catalytic domain"/>
    <property type="match status" value="1"/>
</dbReference>
<dbReference type="NCBIfam" id="TIGR01087">
    <property type="entry name" value="murD"/>
    <property type="match status" value="1"/>
</dbReference>
<evidence type="ECO:0000313" key="22">
    <source>
        <dbReference type="Proteomes" id="UP000199481"/>
    </source>
</evidence>
<dbReference type="Gene3D" id="3.40.1190.10">
    <property type="entry name" value="Mur-like, catalytic domain"/>
    <property type="match status" value="1"/>
</dbReference>
<comment type="catalytic activity">
    <reaction evidence="16 17 18">
        <text>UDP-N-acetyl-alpha-D-muramoyl-L-alanine + D-glutamate + ATP = UDP-N-acetyl-alpha-D-muramoyl-L-alanyl-D-glutamate + ADP + phosphate + H(+)</text>
        <dbReference type="Rhea" id="RHEA:16429"/>
        <dbReference type="ChEBI" id="CHEBI:15378"/>
        <dbReference type="ChEBI" id="CHEBI:29986"/>
        <dbReference type="ChEBI" id="CHEBI:30616"/>
        <dbReference type="ChEBI" id="CHEBI:43474"/>
        <dbReference type="ChEBI" id="CHEBI:83898"/>
        <dbReference type="ChEBI" id="CHEBI:83900"/>
        <dbReference type="ChEBI" id="CHEBI:456216"/>
        <dbReference type="EC" id="6.3.2.9"/>
    </reaction>
</comment>
<evidence type="ECO:0000256" key="2">
    <source>
        <dbReference type="ARBA" id="ARBA00004496"/>
    </source>
</evidence>
<keyword evidence="13 17" id="KW-0961">Cell wall biogenesis/degradation</keyword>
<keyword evidence="11 17" id="KW-0133">Cell shape</keyword>
<dbReference type="Proteomes" id="UP000199481">
    <property type="component" value="Unassembled WGS sequence"/>
</dbReference>
<evidence type="ECO:0000256" key="3">
    <source>
        <dbReference type="ARBA" id="ARBA00004752"/>
    </source>
</evidence>
<dbReference type="GO" id="GO:0008764">
    <property type="term" value="F:UDP-N-acetylmuramoylalanine-D-glutamate ligase activity"/>
    <property type="evidence" value="ECO:0007669"/>
    <property type="project" value="UniProtKB-UniRule"/>
</dbReference>
<dbReference type="HAMAP" id="MF_00639">
    <property type="entry name" value="MurD"/>
    <property type="match status" value="1"/>
</dbReference>
<comment type="subcellular location">
    <subcellularLocation>
        <location evidence="2 17 18">Cytoplasm</location>
    </subcellularLocation>
</comment>
<dbReference type="InterPro" id="IPR036565">
    <property type="entry name" value="Mur-like_cat_sf"/>
</dbReference>
<dbReference type="Pfam" id="PF08245">
    <property type="entry name" value="Mur_ligase_M"/>
    <property type="match status" value="1"/>
</dbReference>
<dbReference type="PANTHER" id="PTHR43692">
    <property type="entry name" value="UDP-N-ACETYLMURAMOYLALANINE--D-GLUTAMATE LIGASE"/>
    <property type="match status" value="1"/>
</dbReference>
<comment type="pathway">
    <text evidence="3 17 18">Cell wall biogenesis; peptidoglycan biosynthesis.</text>
</comment>
<dbReference type="SUPFAM" id="SSF51984">
    <property type="entry name" value="MurCD N-terminal domain"/>
    <property type="match status" value="1"/>
</dbReference>
<dbReference type="GO" id="GO:0005524">
    <property type="term" value="F:ATP binding"/>
    <property type="evidence" value="ECO:0007669"/>
    <property type="project" value="UniProtKB-UniRule"/>
</dbReference>
<evidence type="ECO:0000256" key="16">
    <source>
        <dbReference type="ARBA" id="ARBA00047632"/>
    </source>
</evidence>
<evidence type="ECO:0000313" key="21">
    <source>
        <dbReference type="EMBL" id="SDQ52322.1"/>
    </source>
</evidence>
<evidence type="ECO:0000256" key="14">
    <source>
        <dbReference type="ARBA" id="ARBA00030398"/>
    </source>
</evidence>
<accession>A0A1H1BK40</accession>
<dbReference type="GO" id="GO:0071555">
    <property type="term" value="P:cell wall organization"/>
    <property type="evidence" value="ECO:0007669"/>
    <property type="project" value="UniProtKB-KW"/>
</dbReference>
<dbReference type="SUPFAM" id="SSF53244">
    <property type="entry name" value="MurD-like peptide ligases, peptide-binding domain"/>
    <property type="match status" value="1"/>
</dbReference>
<keyword evidence="7 17" id="KW-0963">Cytoplasm</keyword>
<comment type="function">
    <text evidence="1 17 18">Cell wall formation. Catalyzes the addition of glutamate to the nucleotide precursor UDP-N-acetylmuramoyl-L-alanine (UMA).</text>
</comment>
<dbReference type="Gene3D" id="3.90.190.20">
    <property type="entry name" value="Mur ligase, C-terminal domain"/>
    <property type="match status" value="1"/>
</dbReference>
<evidence type="ECO:0000256" key="17">
    <source>
        <dbReference type="HAMAP-Rule" id="MF_00639"/>
    </source>
</evidence>
<keyword evidence="17 18" id="KW-0131">Cell cycle</keyword>
<feature type="domain" description="Mur ligase C-terminal" evidence="19">
    <location>
        <begin position="315"/>
        <end position="429"/>
    </location>
</feature>
<evidence type="ECO:0000259" key="20">
    <source>
        <dbReference type="Pfam" id="PF08245"/>
    </source>
</evidence>
<dbReference type="GO" id="GO:0009252">
    <property type="term" value="P:peptidoglycan biosynthetic process"/>
    <property type="evidence" value="ECO:0007669"/>
    <property type="project" value="UniProtKB-UniRule"/>
</dbReference>
<sequence length="461" mass="50993">MKKIKCYEHKKVLVLGLALSGVNAAKLLHSLGALVTVNDYKNFDENPQAQELLESGIRVVTGGHPVELLDEDFEWVVKNPGIMYNNPIIMKAVEKGVPVITEVELAYEVAESMIIGITGTNGKTTTTTMIAELLNAERSKGQAFVAGNIGTPASLVAQKATRDDEIIMELSSFQLMGITQLRPHIAVITNIYSAHLDYHGTREEYVAAKMSITKNQTEEDYLIVNWDQPELRKLSQQSKATIVPFSRKEILENGVYLQDDVIFYQGEPVMAKETILIPGDHNVENAMAAIAVAKLLNQENGVIRTSLEQFAGVKHRTQFVREWNERRFYNDSKATNTLATENALKGFNDPVILLAGGLDRGNNFDELIPVMNKKVKALIVFGETATKLSETGTEAGIPTILSVQNVEAAVPVAYELSEPNDVILLSPACASWDQYRSFEVRGDAFIHSVEQLIEEATEEEE</sequence>
<reference evidence="22" key="1">
    <citation type="submission" date="2016-10" db="EMBL/GenBank/DDBJ databases">
        <authorList>
            <person name="Varghese N."/>
            <person name="Submissions S."/>
        </authorList>
    </citation>
    <scope>NUCLEOTIDE SEQUENCE [LARGE SCALE GENOMIC DNA]</scope>
    <source>
        <strain evidence="22">MPL-11</strain>
    </source>
</reference>
<evidence type="ECO:0000256" key="6">
    <source>
        <dbReference type="ARBA" id="ARBA00015655"/>
    </source>
</evidence>
<dbReference type="PANTHER" id="PTHR43692:SF1">
    <property type="entry name" value="UDP-N-ACETYLMURAMOYLALANINE--D-GLUTAMATE LIGASE"/>
    <property type="match status" value="1"/>
</dbReference>
<dbReference type="Pfam" id="PF21799">
    <property type="entry name" value="MurD-like_N"/>
    <property type="match status" value="1"/>
</dbReference>
<dbReference type="GO" id="GO:0051301">
    <property type="term" value="P:cell division"/>
    <property type="evidence" value="ECO:0007669"/>
    <property type="project" value="UniProtKB-KW"/>
</dbReference>
<evidence type="ECO:0000256" key="13">
    <source>
        <dbReference type="ARBA" id="ARBA00023316"/>
    </source>
</evidence>
<evidence type="ECO:0000256" key="11">
    <source>
        <dbReference type="ARBA" id="ARBA00022960"/>
    </source>
</evidence>
<feature type="domain" description="Mur ligase central" evidence="20">
    <location>
        <begin position="117"/>
        <end position="293"/>
    </location>
</feature>
<evidence type="ECO:0000256" key="4">
    <source>
        <dbReference type="ARBA" id="ARBA00010416"/>
    </source>
</evidence>
<dbReference type="RefSeq" id="WP_089978476.1">
    <property type="nucleotide sequence ID" value="NZ_CP084916.1"/>
</dbReference>
<keyword evidence="9 17" id="KW-0547">Nucleotide-binding</keyword>
<evidence type="ECO:0000256" key="18">
    <source>
        <dbReference type="RuleBase" id="RU003664"/>
    </source>
</evidence>
<keyword evidence="12 17" id="KW-0573">Peptidoglycan synthesis</keyword>
<dbReference type="InterPro" id="IPR004101">
    <property type="entry name" value="Mur_ligase_C"/>
</dbReference>
<evidence type="ECO:0000256" key="9">
    <source>
        <dbReference type="ARBA" id="ARBA00022741"/>
    </source>
</evidence>
<dbReference type="EMBL" id="FNJW01000008">
    <property type="protein sequence ID" value="SDQ52322.1"/>
    <property type="molecule type" value="Genomic_DNA"/>
</dbReference>
<evidence type="ECO:0000256" key="12">
    <source>
        <dbReference type="ARBA" id="ARBA00022984"/>
    </source>
</evidence>
<gene>
    <name evidence="17" type="primary">murD</name>
    <name evidence="21" type="ORF">SAMN04487752_2625</name>
</gene>
<dbReference type="Gene3D" id="3.40.50.720">
    <property type="entry name" value="NAD(P)-binding Rossmann-like Domain"/>
    <property type="match status" value="1"/>
</dbReference>
<dbReference type="EC" id="6.3.2.9" evidence="5 17"/>
<keyword evidence="8 17" id="KW-0436">Ligase</keyword>
<dbReference type="Pfam" id="PF02875">
    <property type="entry name" value="Mur_ligase_C"/>
    <property type="match status" value="1"/>
</dbReference>
<dbReference type="OrthoDB" id="9809796at2"/>
<dbReference type="UniPathway" id="UPA00219"/>